<evidence type="ECO:0000256" key="8">
    <source>
        <dbReference type="ARBA" id="ARBA00022827"/>
    </source>
</evidence>
<dbReference type="Gene3D" id="3.90.78.10">
    <property type="entry name" value="UDP-N-acetylenolpyruvoylglucosamine reductase, C-terminal domain"/>
    <property type="match status" value="1"/>
</dbReference>
<dbReference type="GO" id="GO:0008360">
    <property type="term" value="P:regulation of cell shape"/>
    <property type="evidence" value="ECO:0007669"/>
    <property type="project" value="UniProtKB-KW"/>
</dbReference>
<organism evidence="18 19">
    <name type="scientific">Staphylococcus equorum</name>
    <dbReference type="NCBI Taxonomy" id="246432"/>
    <lineage>
        <taxon>Bacteria</taxon>
        <taxon>Bacillati</taxon>
        <taxon>Bacillota</taxon>
        <taxon>Bacilli</taxon>
        <taxon>Bacillales</taxon>
        <taxon>Staphylococcaceae</taxon>
        <taxon>Staphylococcus</taxon>
    </lineage>
</organism>
<dbReference type="PANTHER" id="PTHR21071">
    <property type="entry name" value="UDP-N-ACETYLENOLPYRUVOYLGLUCOSAMINE REDUCTASE"/>
    <property type="match status" value="1"/>
</dbReference>
<dbReference type="SUPFAM" id="SSF56194">
    <property type="entry name" value="Uridine diphospho-N-Acetylenolpyruvylglucosamine reductase, MurB, C-terminal domain"/>
    <property type="match status" value="1"/>
</dbReference>
<keyword evidence="14 16" id="KW-0961">Cell wall biogenesis/degradation</keyword>
<dbReference type="PROSITE" id="PS51387">
    <property type="entry name" value="FAD_PCMH"/>
    <property type="match status" value="1"/>
</dbReference>
<proteinExistence type="inferred from homology"/>
<keyword evidence="13 16" id="KW-0131">Cell cycle</keyword>
<dbReference type="InterPro" id="IPR016167">
    <property type="entry name" value="FAD-bd_PCMH_sub1"/>
</dbReference>
<keyword evidence="11 16" id="KW-0573">Peptidoglycan synthesis</keyword>
<evidence type="ECO:0000313" key="19">
    <source>
        <dbReference type="Proteomes" id="UP000095464"/>
    </source>
</evidence>
<feature type="active site" description="Proton donor" evidence="16">
    <location>
        <position position="236"/>
    </location>
</feature>
<evidence type="ECO:0000256" key="7">
    <source>
        <dbReference type="ARBA" id="ARBA00022630"/>
    </source>
</evidence>
<evidence type="ECO:0000256" key="15">
    <source>
        <dbReference type="ARBA" id="ARBA00048914"/>
    </source>
</evidence>
<dbReference type="EMBL" id="LNPX01000036">
    <property type="protein sequence ID" value="OEK55671.1"/>
    <property type="molecule type" value="Genomic_DNA"/>
</dbReference>
<comment type="pathway">
    <text evidence="4 16">Cell wall biogenesis; peptidoglycan biosynthesis.</text>
</comment>
<dbReference type="GO" id="GO:0071949">
    <property type="term" value="F:FAD binding"/>
    <property type="evidence" value="ECO:0007669"/>
    <property type="project" value="InterPro"/>
</dbReference>
<comment type="catalytic activity">
    <reaction evidence="15 16">
        <text>UDP-N-acetyl-alpha-D-muramate + NADP(+) = UDP-N-acetyl-3-O-(1-carboxyvinyl)-alpha-D-glucosamine + NADPH + H(+)</text>
        <dbReference type="Rhea" id="RHEA:12248"/>
        <dbReference type="ChEBI" id="CHEBI:15378"/>
        <dbReference type="ChEBI" id="CHEBI:57783"/>
        <dbReference type="ChEBI" id="CHEBI:58349"/>
        <dbReference type="ChEBI" id="CHEBI:68483"/>
        <dbReference type="ChEBI" id="CHEBI:70757"/>
        <dbReference type="EC" id="1.3.1.98"/>
    </reaction>
</comment>
<dbReference type="PANTHER" id="PTHR21071:SF4">
    <property type="entry name" value="UDP-N-ACETYLENOLPYRUVOYLGLUCOSAMINE REDUCTASE"/>
    <property type="match status" value="1"/>
</dbReference>
<dbReference type="InterPro" id="IPR011601">
    <property type="entry name" value="MurB_C"/>
</dbReference>
<dbReference type="Pfam" id="PF01565">
    <property type="entry name" value="FAD_binding_4"/>
    <property type="match status" value="1"/>
</dbReference>
<evidence type="ECO:0000256" key="14">
    <source>
        <dbReference type="ARBA" id="ARBA00023316"/>
    </source>
</evidence>
<comment type="cofactor">
    <cofactor evidence="1 16">
        <name>FAD</name>
        <dbReference type="ChEBI" id="CHEBI:57692"/>
    </cofactor>
</comment>
<dbReference type="InterPro" id="IPR036318">
    <property type="entry name" value="FAD-bd_PCMH-like_sf"/>
</dbReference>
<dbReference type="RefSeq" id="WP_037553079.1">
    <property type="nucleotide sequence ID" value="NZ_CP133235.1"/>
</dbReference>
<dbReference type="GO" id="GO:0071555">
    <property type="term" value="P:cell wall organization"/>
    <property type="evidence" value="ECO:0007669"/>
    <property type="project" value="UniProtKB-KW"/>
</dbReference>
<sequence>MNSTGKDVLDLHKDDILKELEAIVPKEIIKIDEPLKRYTYTETGGQADYYLSPTQNEHVQSIVHYAYTNDIPVTYLGNGSNIIIREGGIRGIVISLLSLDYIDVSDDAIISGSGAAIIDVSRTARDHALTGLEFACGIPGSIGGAVFMNAGAYGGEVKDCIDYALCVNDKGELITLTNKDLELDYRNSIVQKEHLVVLEAAFTLMPGDKQAIQEKMDDLTERRESKQPLEYPSCGSVFQRPPGHFAGKLIQDAELQGHRIGGVEVSKKHAGFMVNVDNGSATDYEDLIHYVQKVVKEKFDVELHREVRIIGEHPNDN</sequence>
<keyword evidence="12 16" id="KW-0560">Oxidoreductase</keyword>
<dbReference type="GO" id="GO:0008762">
    <property type="term" value="F:UDP-N-acetylmuramate dehydrogenase activity"/>
    <property type="evidence" value="ECO:0007669"/>
    <property type="project" value="UniProtKB-UniRule"/>
</dbReference>
<dbReference type="EC" id="1.3.1.98" evidence="16"/>
<feature type="active site" evidence="16">
    <location>
        <position position="186"/>
    </location>
</feature>
<dbReference type="FunFam" id="3.90.78.10:FF:000001">
    <property type="entry name" value="UDP-N-acetylenolpyruvoylglucosamine reductase"/>
    <property type="match status" value="1"/>
</dbReference>
<gene>
    <name evidence="16 18" type="primary">murB</name>
    <name evidence="18" type="ORF">ASS94_08695</name>
</gene>
<dbReference type="Gene3D" id="3.30.43.10">
    <property type="entry name" value="Uridine Diphospho-n-acetylenolpyruvylglucosamine Reductase, domain 2"/>
    <property type="match status" value="1"/>
</dbReference>
<evidence type="ECO:0000313" key="18">
    <source>
        <dbReference type="EMBL" id="OEK55671.1"/>
    </source>
</evidence>
<evidence type="ECO:0000256" key="5">
    <source>
        <dbReference type="ARBA" id="ARBA00022490"/>
    </source>
</evidence>
<evidence type="ECO:0000256" key="13">
    <source>
        <dbReference type="ARBA" id="ARBA00023306"/>
    </source>
</evidence>
<evidence type="ECO:0000256" key="11">
    <source>
        <dbReference type="ARBA" id="ARBA00022984"/>
    </source>
</evidence>
<comment type="function">
    <text evidence="2 16">Cell wall formation.</text>
</comment>
<dbReference type="InterPro" id="IPR016166">
    <property type="entry name" value="FAD-bd_PCMH"/>
</dbReference>
<dbReference type="NCBIfam" id="NF010480">
    <property type="entry name" value="PRK13905.1"/>
    <property type="match status" value="1"/>
</dbReference>
<dbReference type="Proteomes" id="UP000095464">
    <property type="component" value="Unassembled WGS sequence"/>
</dbReference>
<dbReference type="AlphaFoldDB" id="A0AAP7LTP8"/>
<keyword evidence="5 16" id="KW-0963">Cytoplasm</keyword>
<accession>A0AAP7LTP8</accession>
<evidence type="ECO:0000256" key="3">
    <source>
        <dbReference type="ARBA" id="ARBA00004496"/>
    </source>
</evidence>
<dbReference type="HAMAP" id="MF_00037">
    <property type="entry name" value="MurB"/>
    <property type="match status" value="1"/>
</dbReference>
<comment type="similarity">
    <text evidence="16">Belongs to the MurB family.</text>
</comment>
<evidence type="ECO:0000256" key="10">
    <source>
        <dbReference type="ARBA" id="ARBA00022960"/>
    </source>
</evidence>
<evidence type="ECO:0000256" key="6">
    <source>
        <dbReference type="ARBA" id="ARBA00022618"/>
    </source>
</evidence>
<name>A0AAP7LTP8_9STAP</name>
<comment type="caution">
    <text evidence="18">The sequence shown here is derived from an EMBL/GenBank/DDBJ whole genome shotgun (WGS) entry which is preliminary data.</text>
</comment>
<evidence type="ECO:0000256" key="4">
    <source>
        <dbReference type="ARBA" id="ARBA00004752"/>
    </source>
</evidence>
<evidence type="ECO:0000256" key="9">
    <source>
        <dbReference type="ARBA" id="ARBA00022857"/>
    </source>
</evidence>
<keyword evidence="8 16" id="KW-0274">FAD</keyword>
<dbReference type="InterPro" id="IPR016169">
    <property type="entry name" value="FAD-bd_PCMH_sub2"/>
</dbReference>
<keyword evidence="10 16" id="KW-0133">Cell shape</keyword>
<evidence type="ECO:0000256" key="16">
    <source>
        <dbReference type="HAMAP-Rule" id="MF_00037"/>
    </source>
</evidence>
<dbReference type="GO" id="GO:0005829">
    <property type="term" value="C:cytosol"/>
    <property type="evidence" value="ECO:0007669"/>
    <property type="project" value="TreeGrafter"/>
</dbReference>
<keyword evidence="7 16" id="KW-0285">Flavoprotein</keyword>
<dbReference type="GO" id="GO:0009252">
    <property type="term" value="P:peptidoglycan biosynthetic process"/>
    <property type="evidence" value="ECO:0007669"/>
    <property type="project" value="UniProtKB-UniRule"/>
</dbReference>
<dbReference type="InterPro" id="IPR006094">
    <property type="entry name" value="Oxid_FAD_bind_N"/>
</dbReference>
<keyword evidence="9 16" id="KW-0521">NADP</keyword>
<evidence type="ECO:0000256" key="12">
    <source>
        <dbReference type="ARBA" id="ARBA00023002"/>
    </source>
</evidence>
<dbReference type="NCBIfam" id="TIGR00179">
    <property type="entry name" value="murB"/>
    <property type="match status" value="1"/>
</dbReference>
<feature type="domain" description="FAD-binding PCMH-type" evidence="17">
    <location>
        <begin position="43"/>
        <end position="207"/>
    </location>
</feature>
<comment type="subcellular location">
    <subcellularLocation>
        <location evidence="3 16">Cytoplasm</location>
    </subcellularLocation>
</comment>
<dbReference type="SUPFAM" id="SSF56176">
    <property type="entry name" value="FAD-binding/transporter-associated domain-like"/>
    <property type="match status" value="1"/>
</dbReference>
<evidence type="ECO:0000256" key="2">
    <source>
        <dbReference type="ARBA" id="ARBA00003921"/>
    </source>
</evidence>
<evidence type="ECO:0000259" key="17">
    <source>
        <dbReference type="PROSITE" id="PS51387"/>
    </source>
</evidence>
<reference evidence="19" key="1">
    <citation type="submission" date="2015-11" db="EMBL/GenBank/DDBJ databases">
        <title>Genomic diversity of Staphylococcus saprophyticus strains from urinary tract infections, animal surfaces, and fermented foods.</title>
        <authorList>
            <person name="Wolfe B.E."/>
        </authorList>
    </citation>
    <scope>NUCLEOTIDE SEQUENCE [LARGE SCALE GENOMIC DNA]</scope>
    <source>
        <strain evidence="19">738_7</strain>
    </source>
</reference>
<dbReference type="GO" id="GO:0051301">
    <property type="term" value="P:cell division"/>
    <property type="evidence" value="ECO:0007669"/>
    <property type="project" value="UniProtKB-KW"/>
</dbReference>
<protein>
    <recommendedName>
        <fullName evidence="16">UDP-N-acetylenolpyruvoylglucosamine reductase</fullName>
        <ecNumber evidence="16">1.3.1.98</ecNumber>
    </recommendedName>
    <alternativeName>
        <fullName evidence="16">UDP-N-acetylmuramate dehydrogenase</fullName>
    </alternativeName>
</protein>
<feature type="active site" evidence="16">
    <location>
        <position position="306"/>
    </location>
</feature>
<dbReference type="Pfam" id="PF02873">
    <property type="entry name" value="MurB_C"/>
    <property type="match status" value="1"/>
</dbReference>
<dbReference type="InterPro" id="IPR003170">
    <property type="entry name" value="MurB"/>
</dbReference>
<keyword evidence="6 16" id="KW-0132">Cell division</keyword>
<dbReference type="Gene3D" id="3.30.465.10">
    <property type="match status" value="1"/>
</dbReference>
<evidence type="ECO:0000256" key="1">
    <source>
        <dbReference type="ARBA" id="ARBA00001974"/>
    </source>
</evidence>
<dbReference type="InterPro" id="IPR036635">
    <property type="entry name" value="MurB_C_sf"/>
</dbReference>